<feature type="active site" description="Proton donor" evidence="19">
    <location>
        <position position="231"/>
    </location>
</feature>
<evidence type="ECO:0000256" key="14">
    <source>
        <dbReference type="ARBA" id="ARBA00023002"/>
    </source>
</evidence>
<keyword evidence="9 19" id="KW-0285">Flavoprotein</keyword>
<feature type="active site" evidence="19">
    <location>
        <position position="182"/>
    </location>
</feature>
<dbReference type="Proteomes" id="UP001196980">
    <property type="component" value="Unassembled WGS sequence"/>
</dbReference>
<dbReference type="PROSITE" id="PS51387">
    <property type="entry name" value="FAD_PCMH"/>
    <property type="match status" value="1"/>
</dbReference>
<dbReference type="SUPFAM" id="SSF56194">
    <property type="entry name" value="Uridine diphospho-N-Acetylenolpyruvylglucosamine reductase, MurB, C-terminal domain"/>
    <property type="match status" value="1"/>
</dbReference>
<dbReference type="Pfam" id="PF02873">
    <property type="entry name" value="MurB_C"/>
    <property type="match status" value="1"/>
</dbReference>
<keyword evidence="14 19" id="KW-0560">Oxidoreductase</keyword>
<comment type="cofactor">
    <cofactor evidence="1 19">
        <name>FAD</name>
        <dbReference type="ChEBI" id="CHEBI:57692"/>
    </cofactor>
</comment>
<dbReference type="Pfam" id="PF01565">
    <property type="entry name" value="FAD_binding_4"/>
    <property type="match status" value="1"/>
</dbReference>
<dbReference type="NCBIfam" id="NF010480">
    <property type="entry name" value="PRK13905.1"/>
    <property type="match status" value="1"/>
</dbReference>
<evidence type="ECO:0000256" key="9">
    <source>
        <dbReference type="ARBA" id="ARBA00022630"/>
    </source>
</evidence>
<evidence type="ECO:0000256" key="11">
    <source>
        <dbReference type="ARBA" id="ARBA00022857"/>
    </source>
</evidence>
<keyword evidence="22" id="KW-1185">Reference proteome</keyword>
<evidence type="ECO:0000256" key="1">
    <source>
        <dbReference type="ARBA" id="ARBA00001974"/>
    </source>
</evidence>
<dbReference type="NCBIfam" id="TIGR00179">
    <property type="entry name" value="murB"/>
    <property type="match status" value="1"/>
</dbReference>
<dbReference type="InterPro" id="IPR016169">
    <property type="entry name" value="FAD-bd_PCMH_sub2"/>
</dbReference>
<keyword evidence="11 19" id="KW-0521">NADP</keyword>
<protein>
    <recommendedName>
        <fullName evidence="6 19">UDP-N-acetylenolpyruvoylglucosamine reductase</fullName>
        <ecNumber evidence="5 19">1.3.1.98</ecNumber>
    </recommendedName>
    <alternativeName>
        <fullName evidence="17 19">UDP-N-acetylmuramate dehydrogenase</fullName>
    </alternativeName>
</protein>
<dbReference type="InterPro" id="IPR016167">
    <property type="entry name" value="FAD-bd_PCMH_sub1"/>
</dbReference>
<dbReference type="Gene3D" id="3.30.465.10">
    <property type="match status" value="1"/>
</dbReference>
<evidence type="ECO:0000256" key="17">
    <source>
        <dbReference type="ARBA" id="ARBA00031026"/>
    </source>
</evidence>
<comment type="similarity">
    <text evidence="19">Belongs to the MurB family.</text>
</comment>
<accession>A0ABS6RVW4</accession>
<dbReference type="InterPro" id="IPR006094">
    <property type="entry name" value="Oxid_FAD_bind_N"/>
</dbReference>
<comment type="function">
    <text evidence="2 19">Cell wall formation.</text>
</comment>
<dbReference type="EMBL" id="JABXWD010000045">
    <property type="protein sequence ID" value="MBV6340775.1"/>
    <property type="molecule type" value="Genomic_DNA"/>
</dbReference>
<evidence type="ECO:0000256" key="15">
    <source>
        <dbReference type="ARBA" id="ARBA00023306"/>
    </source>
</evidence>
<dbReference type="InterPro" id="IPR036318">
    <property type="entry name" value="FAD-bd_PCMH-like_sf"/>
</dbReference>
<dbReference type="Gene3D" id="3.90.78.10">
    <property type="entry name" value="UDP-N-acetylenolpyruvoylglucosamine reductase, C-terminal domain"/>
    <property type="match status" value="1"/>
</dbReference>
<keyword evidence="7 19" id="KW-0963">Cytoplasm</keyword>
<evidence type="ECO:0000256" key="2">
    <source>
        <dbReference type="ARBA" id="ARBA00003921"/>
    </source>
</evidence>
<dbReference type="InterPro" id="IPR016166">
    <property type="entry name" value="FAD-bd_PCMH"/>
</dbReference>
<evidence type="ECO:0000259" key="20">
    <source>
        <dbReference type="PROSITE" id="PS51387"/>
    </source>
</evidence>
<gene>
    <name evidence="19 21" type="primary">murB</name>
    <name evidence="21" type="ORF">HWQ67_04180</name>
</gene>
<evidence type="ECO:0000256" key="8">
    <source>
        <dbReference type="ARBA" id="ARBA00022618"/>
    </source>
</evidence>
<evidence type="ECO:0000256" key="3">
    <source>
        <dbReference type="ARBA" id="ARBA00004496"/>
    </source>
</evidence>
<evidence type="ECO:0000256" key="7">
    <source>
        <dbReference type="ARBA" id="ARBA00022490"/>
    </source>
</evidence>
<evidence type="ECO:0000256" key="10">
    <source>
        <dbReference type="ARBA" id="ARBA00022827"/>
    </source>
</evidence>
<evidence type="ECO:0000256" key="4">
    <source>
        <dbReference type="ARBA" id="ARBA00004752"/>
    </source>
</evidence>
<dbReference type="HAMAP" id="MF_00037">
    <property type="entry name" value="MurB"/>
    <property type="match status" value="1"/>
</dbReference>
<dbReference type="PANTHER" id="PTHR21071:SF4">
    <property type="entry name" value="UDP-N-ACETYLENOLPYRUVOYLGLUCOSAMINE REDUCTASE"/>
    <property type="match status" value="1"/>
</dbReference>
<dbReference type="SUPFAM" id="SSF56176">
    <property type="entry name" value="FAD-binding/transporter-associated domain-like"/>
    <property type="match status" value="1"/>
</dbReference>
<comment type="caution">
    <text evidence="21">The sequence shown here is derived from an EMBL/GenBank/DDBJ whole genome shotgun (WGS) entry which is preliminary data.</text>
</comment>
<dbReference type="Gene3D" id="3.30.43.10">
    <property type="entry name" value="Uridine Diphospho-n-acetylenolpyruvylglucosamine Reductase, domain 2"/>
    <property type="match status" value="1"/>
</dbReference>
<comment type="subcellular location">
    <subcellularLocation>
        <location evidence="3 19">Cytoplasm</location>
    </subcellularLocation>
</comment>
<dbReference type="InterPro" id="IPR003170">
    <property type="entry name" value="MurB"/>
</dbReference>
<evidence type="ECO:0000256" key="16">
    <source>
        <dbReference type="ARBA" id="ARBA00023316"/>
    </source>
</evidence>
<evidence type="ECO:0000313" key="21">
    <source>
        <dbReference type="EMBL" id="MBV6340775.1"/>
    </source>
</evidence>
<sequence>MQVTSVGCDYSTLVRDLKGMAYYNEPMRHHTSLRIGGVAALYYEPGNLNSMVTLMQRAREMALPLFIIGGGSNLLFGDEDIDAVVVSTRQLCTMQWLLDDDSLTIRTGAGVPLAKALNFALKASAAGLEGLAGIPGTVGGAIAGNAGSFGFEIKDVIEDVTVITGTGAIRQLTRDAIPFAYRHCGLAGENLIVEAGLRLIRGDAFALKERFNDCLAQKKKSQPLTELSAGCVFKNPPGDFAGRLIEAAGCKGMAQGQIEVSRQHANFFINKARGTADDFLCLMARVQEGVMTRFGVELTPEIKLPQHYGKA</sequence>
<evidence type="ECO:0000256" key="13">
    <source>
        <dbReference type="ARBA" id="ARBA00022984"/>
    </source>
</evidence>
<feature type="active site" evidence="19">
    <location>
        <position position="301"/>
    </location>
</feature>
<evidence type="ECO:0000256" key="18">
    <source>
        <dbReference type="ARBA" id="ARBA00048914"/>
    </source>
</evidence>
<feature type="domain" description="FAD-binding PCMH-type" evidence="20">
    <location>
        <begin position="35"/>
        <end position="202"/>
    </location>
</feature>
<comment type="catalytic activity">
    <reaction evidence="18 19">
        <text>UDP-N-acetyl-alpha-D-muramate + NADP(+) = UDP-N-acetyl-3-O-(1-carboxyvinyl)-alpha-D-glucosamine + NADPH + H(+)</text>
        <dbReference type="Rhea" id="RHEA:12248"/>
        <dbReference type="ChEBI" id="CHEBI:15378"/>
        <dbReference type="ChEBI" id="CHEBI:57783"/>
        <dbReference type="ChEBI" id="CHEBI:58349"/>
        <dbReference type="ChEBI" id="CHEBI:68483"/>
        <dbReference type="ChEBI" id="CHEBI:70757"/>
        <dbReference type="EC" id="1.3.1.98"/>
    </reaction>
</comment>
<reference evidence="21 22" key="1">
    <citation type="journal article" date="2020" name="J Geophys Res Biogeosci">
        <title>Magnetotaxis as an Adaptation to Enable Bacterial Shuttling of Microbial Sulfur and Sulfur Cycling Across Aquatic Oxic#Anoxic Interfaces.</title>
        <authorList>
            <person name="Li J."/>
            <person name="Liu P."/>
            <person name="Wang J."/>
            <person name="Roberts A.P."/>
            <person name="Pan Y."/>
        </authorList>
    </citation>
    <scope>NUCLEOTIDE SEQUENCE [LARGE SCALE GENOMIC DNA]</scope>
    <source>
        <strain evidence="21 22">MYR-1_YQ</strain>
    </source>
</reference>
<evidence type="ECO:0000313" key="22">
    <source>
        <dbReference type="Proteomes" id="UP001196980"/>
    </source>
</evidence>
<evidence type="ECO:0000256" key="12">
    <source>
        <dbReference type="ARBA" id="ARBA00022960"/>
    </source>
</evidence>
<dbReference type="PANTHER" id="PTHR21071">
    <property type="entry name" value="UDP-N-ACETYLENOLPYRUVOYLGLUCOSAMINE REDUCTASE"/>
    <property type="match status" value="1"/>
</dbReference>
<keyword evidence="15 19" id="KW-0131">Cell cycle</keyword>
<proteinExistence type="inferred from homology"/>
<name>A0ABS6RVW4_9BACT</name>
<evidence type="ECO:0000256" key="6">
    <source>
        <dbReference type="ARBA" id="ARBA00015188"/>
    </source>
</evidence>
<keyword evidence="10 19" id="KW-0274">FAD</keyword>
<keyword evidence="16 19" id="KW-0961">Cell wall biogenesis/degradation</keyword>
<dbReference type="InterPro" id="IPR011601">
    <property type="entry name" value="MurB_C"/>
</dbReference>
<dbReference type="EC" id="1.3.1.98" evidence="5 19"/>
<keyword evidence="13 19" id="KW-0573">Peptidoglycan synthesis</keyword>
<comment type="pathway">
    <text evidence="4 19">Cell wall biogenesis; peptidoglycan biosynthesis.</text>
</comment>
<evidence type="ECO:0000256" key="5">
    <source>
        <dbReference type="ARBA" id="ARBA00012518"/>
    </source>
</evidence>
<dbReference type="GO" id="GO:0008762">
    <property type="term" value="F:UDP-N-acetylmuramate dehydrogenase activity"/>
    <property type="evidence" value="ECO:0007669"/>
    <property type="project" value="UniProtKB-EC"/>
</dbReference>
<dbReference type="RefSeq" id="WP_218251390.1">
    <property type="nucleotide sequence ID" value="NZ_JABXWD010000045.1"/>
</dbReference>
<organism evidence="21 22">
    <name type="scientific">Candidatus Magnetobacterium casense</name>
    <dbReference type="NCBI Taxonomy" id="1455061"/>
    <lineage>
        <taxon>Bacteria</taxon>
        <taxon>Pseudomonadati</taxon>
        <taxon>Nitrospirota</taxon>
        <taxon>Thermodesulfovibrionia</taxon>
        <taxon>Thermodesulfovibrionales</taxon>
        <taxon>Candidatus Magnetobacteriaceae</taxon>
        <taxon>Candidatus Magnetobacterium</taxon>
    </lineage>
</organism>
<keyword evidence="12 19" id="KW-0133">Cell shape</keyword>
<evidence type="ECO:0000256" key="19">
    <source>
        <dbReference type="HAMAP-Rule" id="MF_00037"/>
    </source>
</evidence>
<dbReference type="InterPro" id="IPR036635">
    <property type="entry name" value="MurB_C_sf"/>
</dbReference>
<keyword evidence="8 19" id="KW-0132">Cell division</keyword>